<dbReference type="AlphaFoldDB" id="A0AAD1XYT9"/>
<dbReference type="SUPFAM" id="SSF88688">
    <property type="entry name" value="Families 57/38 glycoside transferase middle domain"/>
    <property type="match status" value="1"/>
</dbReference>
<dbReference type="InterPro" id="IPR050843">
    <property type="entry name" value="Glycosyl_Hydrlase_38"/>
</dbReference>
<dbReference type="SUPFAM" id="SSF74650">
    <property type="entry name" value="Galactose mutarotase-like"/>
    <property type="match status" value="1"/>
</dbReference>
<dbReference type="Gene3D" id="1.20.1270.50">
    <property type="entry name" value="Glycoside hydrolase family 38, central domain"/>
    <property type="match status" value="2"/>
</dbReference>
<evidence type="ECO:0000256" key="1">
    <source>
        <dbReference type="ARBA" id="ARBA00001947"/>
    </source>
</evidence>
<keyword evidence="7" id="KW-0326">Glycosidase</keyword>
<dbReference type="FunFam" id="1.20.1270.50:FF:000002">
    <property type="entry name" value="Alpha-mannosidase"/>
    <property type="match status" value="1"/>
</dbReference>
<keyword evidence="8" id="KW-0175">Coiled coil</keyword>
<evidence type="ECO:0000313" key="12">
    <source>
        <dbReference type="Proteomes" id="UP001295684"/>
    </source>
</evidence>
<reference evidence="11" key="1">
    <citation type="submission" date="2023-07" db="EMBL/GenBank/DDBJ databases">
        <authorList>
            <consortium name="AG Swart"/>
            <person name="Singh M."/>
            <person name="Singh A."/>
            <person name="Seah K."/>
            <person name="Emmerich C."/>
        </authorList>
    </citation>
    <scope>NUCLEOTIDE SEQUENCE</scope>
    <source>
        <strain evidence="11">DP1</strain>
    </source>
</reference>
<evidence type="ECO:0000256" key="4">
    <source>
        <dbReference type="ARBA" id="ARBA00022801"/>
    </source>
</evidence>
<dbReference type="GO" id="GO:0030246">
    <property type="term" value="F:carbohydrate binding"/>
    <property type="evidence" value="ECO:0007669"/>
    <property type="project" value="InterPro"/>
</dbReference>
<dbReference type="SMART" id="SM00872">
    <property type="entry name" value="Alpha-mann_mid"/>
    <property type="match status" value="1"/>
</dbReference>
<dbReference type="InterPro" id="IPR028995">
    <property type="entry name" value="Glyco_hydro_57/38_cen_sf"/>
</dbReference>
<dbReference type="InterPro" id="IPR000602">
    <property type="entry name" value="Glyco_hydro_38_N"/>
</dbReference>
<protein>
    <recommendedName>
        <fullName evidence="10">Glycoside hydrolase family 38 central domain-containing protein</fullName>
    </recommendedName>
</protein>
<dbReference type="InterPro" id="IPR011682">
    <property type="entry name" value="Glyco_hydro_38_C"/>
</dbReference>
<dbReference type="PANTHER" id="PTHR11607:SF3">
    <property type="entry name" value="LYSOSOMAL ALPHA-MANNOSIDASE"/>
    <property type="match status" value="1"/>
</dbReference>
<evidence type="ECO:0000256" key="2">
    <source>
        <dbReference type="ARBA" id="ARBA00009792"/>
    </source>
</evidence>
<dbReference type="CDD" id="cd10810">
    <property type="entry name" value="GH38N_AMII_LAM_like"/>
    <property type="match status" value="1"/>
</dbReference>
<dbReference type="Pfam" id="PF09261">
    <property type="entry name" value="Alpha-mann_mid"/>
    <property type="match status" value="1"/>
</dbReference>
<feature type="chain" id="PRO_5041928644" description="Glycoside hydrolase family 38 central domain-containing protein" evidence="9">
    <location>
        <begin position="21"/>
        <end position="986"/>
    </location>
</feature>
<keyword evidence="12" id="KW-1185">Reference proteome</keyword>
<dbReference type="GO" id="GO:0046872">
    <property type="term" value="F:metal ion binding"/>
    <property type="evidence" value="ECO:0007669"/>
    <property type="project" value="UniProtKB-KW"/>
</dbReference>
<organism evidence="11 12">
    <name type="scientific">Euplotes crassus</name>
    <dbReference type="NCBI Taxonomy" id="5936"/>
    <lineage>
        <taxon>Eukaryota</taxon>
        <taxon>Sar</taxon>
        <taxon>Alveolata</taxon>
        <taxon>Ciliophora</taxon>
        <taxon>Intramacronucleata</taxon>
        <taxon>Spirotrichea</taxon>
        <taxon>Hypotrichia</taxon>
        <taxon>Euplotida</taxon>
        <taxon>Euplotidae</taxon>
        <taxon>Moneuplotes</taxon>
    </lineage>
</organism>
<dbReference type="Gene3D" id="2.70.98.30">
    <property type="entry name" value="Golgi alpha-mannosidase II, domain 4"/>
    <property type="match status" value="1"/>
</dbReference>
<accession>A0AAD1XYT9</accession>
<sequence>MGKEFFILLALAVVMHGALAGLSRNDYDNRYKISEERYEELKQEGHQENQKIIHIVPHTHDDAGWLKTVDEYYSGDKDDIALAGVEYILDGIYDTLMKNPDRKFTYVEMVFFTKWWNEQTQEVKENVKMLVEQGRLAFVNGGWTMSDEANVNYEDFINNMKAGHDFLKETFDFKPTIGWHVDPFGHQSATAALFAEMGFDAWFFARGDYQDKEIRMEDKSLEFLWRPFYENLGNRTEIFTHWMFDMYFSPANFTFEELWGNSPIVDDPNLRTYNLDERLEEFELLMRDRASHYKTDHILAVFGQDFAYLNAQKSFKNIDKLIYHFNKKYSHMKLVYSTPYDYVKAVHESKVKLPVQYDDMLPYASSPHDYWTGYYTSRANFKSLVKYSSEKFNSYSTLFAEDSLIDHSEEEEIQLMDTYTEFYHKMGLVQHHDAVAGTAKKRVMDDYSDQLYYSVKGATGQIFKTFGNLHDLDPRDFSMCIERNSSLPDCPTNYFDKYDTLDLYITSPVRDMTMMPRIPLPDGNFTFEWDGGQPDITCDGPMTTYAFLPVDIKRGETIQIRIHRDTISHCVDLLDPYTPIEMEHISVSYLGENEAGESQFSYHNKDTGVSEKISTSLMAYDSFQNTSEHVSGAYIFRPEHEDGQAYSFRNEITKRELFCGKNVCILLMFGDTVINNIIFNNFNDFIRLETVFMGIPYSEQGKEVVMRIRAESIQNDGVFYTDSMGLELQKRVVNERPYWNLDVNEPVAGNYYPVNNLIRITDNNTALEVINDRPQGGTSLKDGEIELMVQRRLYVDDEKGVNEPLNESDDGTPEGPGAKVKLYTYFRITTPNPPEPISIAKVDLESPAVEIFDFSPSEEPPRRFSSTKCSYPRELKILSFPEGNGTVFFRIENILEKKIRDETFRVDATKIAQELSNLEIDSLVETSLTGVFTIDELQSRLKWEGEDFTSPRTDYSSDLSNITLEPQRIRSFRVKFKKPSVVSFSS</sequence>
<dbReference type="Gene3D" id="2.60.40.1360">
    <property type="match status" value="1"/>
</dbReference>
<dbReference type="InterPro" id="IPR037094">
    <property type="entry name" value="Glyco_hydro_38_cen_sf"/>
</dbReference>
<feature type="coiled-coil region" evidence="8">
    <location>
        <begin position="24"/>
        <end position="51"/>
    </location>
</feature>
<feature type="signal peptide" evidence="9">
    <location>
        <begin position="1"/>
        <end position="20"/>
    </location>
</feature>
<proteinExistence type="inferred from homology"/>
<dbReference type="Pfam" id="PF07748">
    <property type="entry name" value="Glyco_hydro_38C"/>
    <property type="match status" value="1"/>
</dbReference>
<feature type="domain" description="Glycoside hydrolase family 38 central" evidence="10">
    <location>
        <begin position="369"/>
        <end position="451"/>
    </location>
</feature>
<keyword evidence="3" id="KW-0479">Metal-binding</keyword>
<dbReference type="PANTHER" id="PTHR11607">
    <property type="entry name" value="ALPHA-MANNOSIDASE"/>
    <property type="match status" value="1"/>
</dbReference>
<dbReference type="GO" id="GO:0004559">
    <property type="term" value="F:alpha-mannosidase activity"/>
    <property type="evidence" value="ECO:0007669"/>
    <property type="project" value="InterPro"/>
</dbReference>
<evidence type="ECO:0000256" key="6">
    <source>
        <dbReference type="ARBA" id="ARBA00023157"/>
    </source>
</evidence>
<keyword evidence="6" id="KW-1015">Disulfide bond</keyword>
<evidence type="ECO:0000256" key="9">
    <source>
        <dbReference type="SAM" id="SignalP"/>
    </source>
</evidence>
<evidence type="ECO:0000313" key="11">
    <source>
        <dbReference type="EMBL" id="CAI2381434.1"/>
    </source>
</evidence>
<dbReference type="GO" id="GO:0006013">
    <property type="term" value="P:mannose metabolic process"/>
    <property type="evidence" value="ECO:0007669"/>
    <property type="project" value="InterPro"/>
</dbReference>
<dbReference type="Gene3D" id="3.20.110.10">
    <property type="entry name" value="Glycoside hydrolase 38, N terminal domain"/>
    <property type="match status" value="1"/>
</dbReference>
<dbReference type="EMBL" id="CAMPGE010023498">
    <property type="protein sequence ID" value="CAI2381434.1"/>
    <property type="molecule type" value="Genomic_DNA"/>
</dbReference>
<comment type="similarity">
    <text evidence="2">Belongs to the glycosyl hydrolase 38 family.</text>
</comment>
<evidence type="ECO:0000256" key="7">
    <source>
        <dbReference type="ARBA" id="ARBA00023295"/>
    </source>
</evidence>
<evidence type="ECO:0000259" key="10">
    <source>
        <dbReference type="SMART" id="SM00872"/>
    </source>
</evidence>
<dbReference type="InterPro" id="IPR011330">
    <property type="entry name" value="Glyco_hydro/deAcase_b/a-brl"/>
</dbReference>
<dbReference type="Pfam" id="PF01074">
    <property type="entry name" value="Glyco_hydro_38N"/>
    <property type="match status" value="1"/>
</dbReference>
<dbReference type="InterPro" id="IPR027291">
    <property type="entry name" value="Glyco_hydro_38_N_sf"/>
</dbReference>
<evidence type="ECO:0000256" key="8">
    <source>
        <dbReference type="SAM" id="Coils"/>
    </source>
</evidence>
<dbReference type="SUPFAM" id="SSF88713">
    <property type="entry name" value="Glycoside hydrolase/deacetylase"/>
    <property type="match status" value="1"/>
</dbReference>
<keyword evidence="9" id="KW-0732">Signal</keyword>
<comment type="caution">
    <text evidence="11">The sequence shown here is derived from an EMBL/GenBank/DDBJ whole genome shotgun (WGS) entry which is preliminary data.</text>
</comment>
<keyword evidence="4" id="KW-0378">Hydrolase</keyword>
<evidence type="ECO:0000256" key="3">
    <source>
        <dbReference type="ARBA" id="ARBA00022723"/>
    </source>
</evidence>
<evidence type="ECO:0000256" key="5">
    <source>
        <dbReference type="ARBA" id="ARBA00022833"/>
    </source>
</evidence>
<dbReference type="InterPro" id="IPR011013">
    <property type="entry name" value="Gal_mutarotase_sf_dom"/>
</dbReference>
<dbReference type="Proteomes" id="UP001295684">
    <property type="component" value="Unassembled WGS sequence"/>
</dbReference>
<gene>
    <name evidence="11" type="ORF">ECRASSUSDP1_LOCUS22890</name>
</gene>
<name>A0AAD1XYT9_EUPCR</name>
<comment type="cofactor">
    <cofactor evidence="1">
        <name>Zn(2+)</name>
        <dbReference type="ChEBI" id="CHEBI:29105"/>
    </cofactor>
</comment>
<dbReference type="InterPro" id="IPR015341">
    <property type="entry name" value="Glyco_hydro_38_cen"/>
</dbReference>
<keyword evidence="5" id="KW-0862">Zinc</keyword>